<dbReference type="EMBL" id="CZQE01000354">
    <property type="protein sequence ID" value="CUS46298.1"/>
    <property type="molecule type" value="Genomic_DNA"/>
</dbReference>
<accession>A0A160TNP6</accession>
<organism evidence="2">
    <name type="scientific">hydrothermal vent metagenome</name>
    <dbReference type="NCBI Taxonomy" id="652676"/>
    <lineage>
        <taxon>unclassified sequences</taxon>
        <taxon>metagenomes</taxon>
        <taxon>ecological metagenomes</taxon>
    </lineage>
</organism>
<sequence>MFGKRWLSLVGAVFAAFAAMLIVAPAMASETTVYAYDALGRLITATVAGGPAGGTQTGTVFDPAGNRKIYTVSGVSGGPAFSINNVTTTDSGAVEQGWPQHREADGSRHRRDLP</sequence>
<dbReference type="Gene3D" id="2.180.10.10">
    <property type="entry name" value="RHS repeat-associated core"/>
    <property type="match status" value="1"/>
</dbReference>
<name>A0A160TNP6_9ZZZZ</name>
<protein>
    <submittedName>
        <fullName evidence="2">Uncharacterized protein</fullName>
    </submittedName>
</protein>
<dbReference type="AlphaFoldDB" id="A0A160TNP6"/>
<proteinExistence type="predicted"/>
<feature type="compositionally biased region" description="Basic and acidic residues" evidence="1">
    <location>
        <begin position="100"/>
        <end position="114"/>
    </location>
</feature>
<feature type="region of interest" description="Disordered" evidence="1">
    <location>
        <begin position="89"/>
        <end position="114"/>
    </location>
</feature>
<gene>
    <name evidence="2" type="ORF">MGWOODY_Smn1142</name>
</gene>
<evidence type="ECO:0000256" key="1">
    <source>
        <dbReference type="SAM" id="MobiDB-lite"/>
    </source>
</evidence>
<evidence type="ECO:0000313" key="2">
    <source>
        <dbReference type="EMBL" id="CUS46298.1"/>
    </source>
</evidence>
<reference evidence="2" key="1">
    <citation type="submission" date="2015-10" db="EMBL/GenBank/DDBJ databases">
        <authorList>
            <person name="Gilbert D.G."/>
        </authorList>
    </citation>
    <scope>NUCLEOTIDE SEQUENCE</scope>
</reference>